<dbReference type="InterPro" id="IPR011251">
    <property type="entry name" value="Luciferase-like_dom"/>
</dbReference>
<evidence type="ECO:0000259" key="5">
    <source>
        <dbReference type="Pfam" id="PF00296"/>
    </source>
</evidence>
<dbReference type="SUPFAM" id="SSF51679">
    <property type="entry name" value="Bacterial luciferase-like"/>
    <property type="match status" value="1"/>
</dbReference>
<name>A0A6A0AZB0_9ACTN</name>
<dbReference type="Gene3D" id="3.20.20.30">
    <property type="entry name" value="Luciferase-like domain"/>
    <property type="match status" value="1"/>
</dbReference>
<organism evidence="6 7">
    <name type="scientific">Streptomyces pacificus</name>
    <dbReference type="NCBI Taxonomy" id="2705029"/>
    <lineage>
        <taxon>Bacteria</taxon>
        <taxon>Bacillati</taxon>
        <taxon>Actinomycetota</taxon>
        <taxon>Actinomycetes</taxon>
        <taxon>Kitasatosporales</taxon>
        <taxon>Streptomycetaceae</taxon>
        <taxon>Streptomyces</taxon>
    </lineage>
</organism>
<evidence type="ECO:0000256" key="2">
    <source>
        <dbReference type="ARBA" id="ARBA00022643"/>
    </source>
</evidence>
<dbReference type="Pfam" id="PF00296">
    <property type="entry name" value="Bac_luciferase"/>
    <property type="match status" value="1"/>
</dbReference>
<evidence type="ECO:0000256" key="4">
    <source>
        <dbReference type="ARBA" id="ARBA00023033"/>
    </source>
</evidence>
<dbReference type="RefSeq" id="WP_173265924.1">
    <property type="nucleotide sequence ID" value="NZ_BLLG01000015.1"/>
</dbReference>
<dbReference type="GO" id="GO:0008726">
    <property type="term" value="F:alkanesulfonate monooxygenase activity"/>
    <property type="evidence" value="ECO:0007669"/>
    <property type="project" value="TreeGrafter"/>
</dbReference>
<proteinExistence type="predicted"/>
<keyword evidence="4" id="KW-0503">Monooxygenase</keyword>
<dbReference type="AlphaFoldDB" id="A0A6A0AZB0"/>
<keyword evidence="1" id="KW-0285">Flavoprotein</keyword>
<keyword evidence="2" id="KW-0288">FMN</keyword>
<comment type="caution">
    <text evidence="6">The sequence shown here is derived from an EMBL/GenBank/DDBJ whole genome shotgun (WGS) entry which is preliminary data.</text>
</comment>
<keyword evidence="7" id="KW-1185">Reference proteome</keyword>
<protein>
    <submittedName>
        <fullName evidence="6">LLM class flavin-dependent oxidoreductase</fullName>
    </submittedName>
</protein>
<dbReference type="PANTHER" id="PTHR42847">
    <property type="entry name" value="ALKANESULFONATE MONOOXYGENASE"/>
    <property type="match status" value="1"/>
</dbReference>
<feature type="domain" description="Luciferase-like" evidence="5">
    <location>
        <begin position="1"/>
        <end position="223"/>
    </location>
</feature>
<reference evidence="6 7" key="1">
    <citation type="submission" date="2020-02" db="EMBL/GenBank/DDBJ databases">
        <title>Whole Genome Shotgun Sequence of Streptomyces sp. strain CWH03.</title>
        <authorList>
            <person name="Dohra H."/>
            <person name="Kodani S."/>
            <person name="Yamamura H."/>
        </authorList>
    </citation>
    <scope>NUCLEOTIDE SEQUENCE [LARGE SCALE GENOMIC DNA]</scope>
    <source>
        <strain evidence="6 7">CWH03</strain>
    </source>
</reference>
<dbReference type="InterPro" id="IPR050172">
    <property type="entry name" value="SsuD_RutA_monooxygenase"/>
</dbReference>
<evidence type="ECO:0000313" key="7">
    <source>
        <dbReference type="Proteomes" id="UP000484988"/>
    </source>
</evidence>
<gene>
    <name evidence="6" type="ORF">SCWH03_44740</name>
</gene>
<evidence type="ECO:0000313" key="6">
    <source>
        <dbReference type="EMBL" id="GFH38232.1"/>
    </source>
</evidence>
<sequence>MKIGIAFPNTVPGASGPLQVRWAVRAEECGFSSVAATHRLCYSGHEPLAVLAAAAGATSRIGLSTNILVAPLTTAAVLAKEAATVASLAGDRVTLGLGPGVRADDFRAAGRDFGTRAAVFDAQLAELARLREKGGTGELPGAVPPLLVGGASRAAVRRTVRWADGWTAPGLEPARVAPWAGEVRAAWDRAGRADRPRLVALSRFWLGEDVAEEAAGFVRHYFGVLGNEAESFVAKTPRTPEAIREQVGRLAAAGFDEVIFHPTAAQLTQVDRLAEVLLS</sequence>
<dbReference type="InterPro" id="IPR036661">
    <property type="entry name" value="Luciferase-like_sf"/>
</dbReference>
<accession>A0A6A0AZB0</accession>
<dbReference type="EMBL" id="BLLG01000015">
    <property type="protein sequence ID" value="GFH38232.1"/>
    <property type="molecule type" value="Genomic_DNA"/>
</dbReference>
<dbReference type="Proteomes" id="UP000484988">
    <property type="component" value="Unassembled WGS sequence"/>
</dbReference>
<dbReference type="PANTHER" id="PTHR42847:SF4">
    <property type="entry name" value="ALKANESULFONATE MONOOXYGENASE-RELATED"/>
    <property type="match status" value="1"/>
</dbReference>
<dbReference type="GO" id="GO:0046306">
    <property type="term" value="P:alkanesulfonate catabolic process"/>
    <property type="evidence" value="ECO:0007669"/>
    <property type="project" value="TreeGrafter"/>
</dbReference>
<evidence type="ECO:0000256" key="3">
    <source>
        <dbReference type="ARBA" id="ARBA00023002"/>
    </source>
</evidence>
<keyword evidence="3" id="KW-0560">Oxidoreductase</keyword>
<evidence type="ECO:0000256" key="1">
    <source>
        <dbReference type="ARBA" id="ARBA00022630"/>
    </source>
</evidence>